<organism evidence="10 11">
    <name type="scientific">Paraferrimonas sedimenticola</name>
    <dbReference type="NCBI Taxonomy" id="375674"/>
    <lineage>
        <taxon>Bacteria</taxon>
        <taxon>Pseudomonadati</taxon>
        <taxon>Pseudomonadota</taxon>
        <taxon>Gammaproteobacteria</taxon>
        <taxon>Alteromonadales</taxon>
        <taxon>Ferrimonadaceae</taxon>
        <taxon>Paraferrimonas</taxon>
    </lineage>
</organism>
<evidence type="ECO:0000256" key="4">
    <source>
        <dbReference type="PIRNR" id="PIRNR036492"/>
    </source>
</evidence>
<dbReference type="CDD" id="cd07133">
    <property type="entry name" value="ALDH_CALDH_CalB"/>
    <property type="match status" value="1"/>
</dbReference>
<proteinExistence type="inferred from homology"/>
<keyword evidence="8" id="KW-0175">Coiled coil</keyword>
<sequence length="477" mass="52552">MTQAVTPLTIDPKAEMQAQLDAQKAAFRANPYPSLQERLKQLSQLKEAIAKHKTNLTEAISKDFGHRSAEDTMLGDILPTMTSLDYTRKRLKKWMKPSKRSAGMLLSPASVRVEYQPLGVIGNIVPWNFPIMLALVPVITALAAGNRIMLKLSEFTPNTNQALQGLLSEVFDTDTVAIFEGEADVAAAFSQLPFDHLLFTGSTNVGKHVMRAAADNLTPVTLELGGKSPTVIAPDMDIDTAVQRLIYGKCLNAGQICVSPDYVLLPRDKQEAFIEAYKKRFNAMYPDFANNPDYTHVINERQFNRIMEWIDDAKAKGASVVSASDDGIDTDSRKMPTQLVTNVSSTMTLMQEEIFGPVLPVVPYDSLDEAITYINDRDRPLALYIMSFDKDTQTKLLQQTHSGGVCINDTVMHVAAEDAPFGGVGPSGMGHYHGEEGFKTFSKAKTVLSQSRLYTAKLVHPPYKGPIHKILAKLFVG</sequence>
<dbReference type="PROSITE" id="PS00687">
    <property type="entry name" value="ALDEHYDE_DEHYDR_GLU"/>
    <property type="match status" value="1"/>
</dbReference>
<accession>A0AA37RTQ7</accession>
<evidence type="ECO:0000256" key="7">
    <source>
        <dbReference type="RuleBase" id="RU003345"/>
    </source>
</evidence>
<reference evidence="10" key="1">
    <citation type="journal article" date="2014" name="Int. J. Syst. Evol. Microbiol.">
        <title>Complete genome sequence of Corynebacterium casei LMG S-19264T (=DSM 44701T), isolated from a smear-ripened cheese.</title>
        <authorList>
            <consortium name="US DOE Joint Genome Institute (JGI-PGF)"/>
            <person name="Walter F."/>
            <person name="Albersmeier A."/>
            <person name="Kalinowski J."/>
            <person name="Ruckert C."/>
        </authorList>
    </citation>
    <scope>NUCLEOTIDE SEQUENCE</scope>
    <source>
        <strain evidence="10">NBRC 101628</strain>
    </source>
</reference>
<dbReference type="Gene3D" id="3.40.309.10">
    <property type="entry name" value="Aldehyde Dehydrogenase, Chain A, domain 2"/>
    <property type="match status" value="1"/>
</dbReference>
<dbReference type="InterPro" id="IPR016161">
    <property type="entry name" value="Ald_DH/histidinol_DH"/>
</dbReference>
<gene>
    <name evidence="10" type="primary">calB</name>
    <name evidence="10" type="ORF">GCM10007895_08310</name>
</gene>
<comment type="caution">
    <text evidence="10">The sequence shown here is derived from an EMBL/GenBank/DDBJ whole genome shotgun (WGS) entry which is preliminary data.</text>
</comment>
<keyword evidence="3" id="KW-0520">NAD</keyword>
<dbReference type="GO" id="GO:0005737">
    <property type="term" value="C:cytoplasm"/>
    <property type="evidence" value="ECO:0007669"/>
    <property type="project" value="TreeGrafter"/>
</dbReference>
<dbReference type="InterPro" id="IPR016162">
    <property type="entry name" value="Ald_DH_N"/>
</dbReference>
<feature type="active site" evidence="5 6">
    <location>
        <position position="223"/>
    </location>
</feature>
<evidence type="ECO:0000256" key="8">
    <source>
        <dbReference type="SAM" id="Coils"/>
    </source>
</evidence>
<keyword evidence="11" id="KW-1185">Reference proteome</keyword>
<dbReference type="InterPro" id="IPR015590">
    <property type="entry name" value="Aldehyde_DH_dom"/>
</dbReference>
<dbReference type="PANTHER" id="PTHR43570:SF20">
    <property type="entry name" value="ALDEHYDE DEHYDROGENASE ALDX-RELATED"/>
    <property type="match status" value="1"/>
</dbReference>
<evidence type="ECO:0000259" key="9">
    <source>
        <dbReference type="Pfam" id="PF00171"/>
    </source>
</evidence>
<dbReference type="Gene3D" id="3.40.605.10">
    <property type="entry name" value="Aldehyde Dehydrogenase, Chain A, domain 1"/>
    <property type="match status" value="1"/>
</dbReference>
<dbReference type="RefSeq" id="WP_095505525.1">
    <property type="nucleotide sequence ID" value="NZ_BSNC01000003.1"/>
</dbReference>
<protein>
    <recommendedName>
        <fullName evidence="4">Aldehyde dehydrogenase</fullName>
    </recommendedName>
</protein>
<dbReference type="InterPro" id="IPR012394">
    <property type="entry name" value="Aldehyde_DH_NAD(P)"/>
</dbReference>
<dbReference type="InterPro" id="IPR016163">
    <property type="entry name" value="Ald_DH_C"/>
</dbReference>
<evidence type="ECO:0000256" key="2">
    <source>
        <dbReference type="ARBA" id="ARBA00023002"/>
    </source>
</evidence>
<reference evidence="10" key="2">
    <citation type="submission" date="2023-01" db="EMBL/GenBank/DDBJ databases">
        <title>Draft genome sequence of Paraferrimonas sedimenticola strain NBRC 101628.</title>
        <authorList>
            <person name="Sun Q."/>
            <person name="Mori K."/>
        </authorList>
    </citation>
    <scope>NUCLEOTIDE SEQUENCE</scope>
    <source>
        <strain evidence="10">NBRC 101628</strain>
    </source>
</reference>
<evidence type="ECO:0000256" key="3">
    <source>
        <dbReference type="ARBA" id="ARBA00023027"/>
    </source>
</evidence>
<dbReference type="SUPFAM" id="SSF53720">
    <property type="entry name" value="ALDH-like"/>
    <property type="match status" value="1"/>
</dbReference>
<keyword evidence="2 4" id="KW-0560">Oxidoreductase</keyword>
<evidence type="ECO:0000313" key="11">
    <source>
        <dbReference type="Proteomes" id="UP001161422"/>
    </source>
</evidence>
<dbReference type="AlphaFoldDB" id="A0AA37RTQ7"/>
<comment type="similarity">
    <text evidence="1 4 7">Belongs to the aldehyde dehydrogenase family.</text>
</comment>
<dbReference type="FunFam" id="3.40.605.10:FF:000004">
    <property type="entry name" value="Aldehyde dehydrogenase"/>
    <property type="match status" value="1"/>
</dbReference>
<dbReference type="Proteomes" id="UP001161422">
    <property type="component" value="Unassembled WGS sequence"/>
</dbReference>
<dbReference type="GO" id="GO:0006081">
    <property type="term" value="P:aldehyde metabolic process"/>
    <property type="evidence" value="ECO:0007669"/>
    <property type="project" value="InterPro"/>
</dbReference>
<evidence type="ECO:0000256" key="5">
    <source>
        <dbReference type="PIRSR" id="PIRSR036492-1"/>
    </source>
</evidence>
<evidence type="ECO:0000256" key="6">
    <source>
        <dbReference type="PROSITE-ProRule" id="PRU10007"/>
    </source>
</evidence>
<dbReference type="Pfam" id="PF00171">
    <property type="entry name" value="Aldedh"/>
    <property type="match status" value="1"/>
</dbReference>
<dbReference type="EMBL" id="BSNC01000003">
    <property type="protein sequence ID" value="GLP95525.1"/>
    <property type="molecule type" value="Genomic_DNA"/>
</dbReference>
<dbReference type="GO" id="GO:0004029">
    <property type="term" value="F:aldehyde dehydrogenase (NAD+) activity"/>
    <property type="evidence" value="ECO:0007669"/>
    <property type="project" value="TreeGrafter"/>
</dbReference>
<dbReference type="PANTHER" id="PTHR43570">
    <property type="entry name" value="ALDEHYDE DEHYDROGENASE"/>
    <property type="match status" value="1"/>
</dbReference>
<dbReference type="FunFam" id="3.40.309.10:FF:000003">
    <property type="entry name" value="Aldehyde dehydrogenase"/>
    <property type="match status" value="1"/>
</dbReference>
<feature type="coiled-coil region" evidence="8">
    <location>
        <begin position="35"/>
        <end position="62"/>
    </location>
</feature>
<evidence type="ECO:0000313" key="10">
    <source>
        <dbReference type="EMBL" id="GLP95525.1"/>
    </source>
</evidence>
<dbReference type="InterPro" id="IPR029510">
    <property type="entry name" value="Ald_DH_CS_GLU"/>
</dbReference>
<dbReference type="PIRSF" id="PIRSF036492">
    <property type="entry name" value="ALDH"/>
    <property type="match status" value="1"/>
</dbReference>
<feature type="domain" description="Aldehyde dehydrogenase" evidence="9">
    <location>
        <begin position="13"/>
        <end position="447"/>
    </location>
</feature>
<evidence type="ECO:0000256" key="1">
    <source>
        <dbReference type="ARBA" id="ARBA00009986"/>
    </source>
</evidence>
<name>A0AA37RTQ7_9GAMM</name>
<feature type="active site" evidence="5">
    <location>
        <position position="257"/>
    </location>
</feature>